<feature type="coiled-coil region" evidence="1">
    <location>
        <begin position="174"/>
        <end position="205"/>
    </location>
</feature>
<reference evidence="2 3" key="1">
    <citation type="submission" date="2018-11" db="EMBL/GenBank/DDBJ databases">
        <authorList>
            <consortium name="Pathogen Informatics"/>
        </authorList>
    </citation>
    <scope>NUCLEOTIDE SEQUENCE [LARGE SCALE GENOMIC DNA]</scope>
</reference>
<dbReference type="AlphaFoldDB" id="A0A3P7LZ95"/>
<evidence type="ECO:0000313" key="3">
    <source>
        <dbReference type="Proteomes" id="UP000281553"/>
    </source>
</evidence>
<proteinExistence type="predicted"/>
<gene>
    <name evidence="2" type="ORF">DILT_LOCUS12204</name>
</gene>
<protein>
    <submittedName>
        <fullName evidence="2">Uncharacterized protein</fullName>
    </submittedName>
</protein>
<dbReference type="OrthoDB" id="28112at2759"/>
<evidence type="ECO:0000313" key="2">
    <source>
        <dbReference type="EMBL" id="VDN16373.1"/>
    </source>
</evidence>
<keyword evidence="1" id="KW-0175">Coiled coil</keyword>
<keyword evidence="3" id="KW-1185">Reference proteome</keyword>
<evidence type="ECO:0000256" key="1">
    <source>
        <dbReference type="SAM" id="Coils"/>
    </source>
</evidence>
<sequence length="286" mass="32092">MYVFLRRAPFLRLGLETKHLQGLQESLGRATRITWDRALLRGLREARRLLTQGLAFNENSAFLLLELLKCEASAADFFRERVILRRQQASAEPAVETSSSRKDGSAIRSQQTDRDDAIAFLSELTEDIDFIVEGGAVKLVAEQFLTLPDIDSETLSSALQVIRSIANLVGKDLIAKISSRLDELKEQEEAEQNRAKQQQEEQLESLIDGFCLPPFFVSGRNDPEFVPHVSAVDKKAMRVNATVVFIIDSHCCRSLSKKVRRGLTREYLISQQVIICGRGCLVDTPA</sequence>
<organism evidence="2 3">
    <name type="scientific">Dibothriocephalus latus</name>
    <name type="common">Fish tapeworm</name>
    <name type="synonym">Diphyllobothrium latum</name>
    <dbReference type="NCBI Taxonomy" id="60516"/>
    <lineage>
        <taxon>Eukaryota</taxon>
        <taxon>Metazoa</taxon>
        <taxon>Spiralia</taxon>
        <taxon>Lophotrochozoa</taxon>
        <taxon>Platyhelminthes</taxon>
        <taxon>Cestoda</taxon>
        <taxon>Eucestoda</taxon>
        <taxon>Diphyllobothriidea</taxon>
        <taxon>Diphyllobothriidae</taxon>
        <taxon>Dibothriocephalus</taxon>
    </lineage>
</organism>
<name>A0A3P7LZ95_DIBLA</name>
<dbReference type="Proteomes" id="UP000281553">
    <property type="component" value="Unassembled WGS sequence"/>
</dbReference>
<dbReference type="EMBL" id="UYRU01065596">
    <property type="protein sequence ID" value="VDN16373.1"/>
    <property type="molecule type" value="Genomic_DNA"/>
</dbReference>
<accession>A0A3P7LZ95</accession>